<organism evidence="5 6">
    <name type="scientific">Solanum tuberosum</name>
    <name type="common">Potato</name>
    <dbReference type="NCBI Taxonomy" id="4113"/>
    <lineage>
        <taxon>Eukaryota</taxon>
        <taxon>Viridiplantae</taxon>
        <taxon>Streptophyta</taxon>
        <taxon>Embryophyta</taxon>
        <taxon>Tracheophyta</taxon>
        <taxon>Spermatophyta</taxon>
        <taxon>Magnoliopsida</taxon>
        <taxon>eudicotyledons</taxon>
        <taxon>Gunneridae</taxon>
        <taxon>Pentapetalae</taxon>
        <taxon>asterids</taxon>
        <taxon>lamiids</taxon>
        <taxon>Solanales</taxon>
        <taxon>Solanaceae</taxon>
        <taxon>Solanoideae</taxon>
        <taxon>Solaneae</taxon>
        <taxon>Solanum</taxon>
    </lineage>
</organism>
<protein>
    <recommendedName>
        <fullName evidence="4">Ubiquitin-like protease family profile domain-containing protein</fullName>
    </recommendedName>
</protein>
<dbReference type="Pfam" id="PF02902">
    <property type="entry name" value="Peptidase_C48"/>
    <property type="match status" value="1"/>
</dbReference>
<comment type="caution">
    <text evidence="5">The sequence shown here is derived from an EMBL/GenBank/DDBJ whole genome shotgun (WGS) entry which is preliminary data.</text>
</comment>
<dbReference type="InterPro" id="IPR003653">
    <property type="entry name" value="Peptidase_C48_C"/>
</dbReference>
<dbReference type="InterPro" id="IPR038765">
    <property type="entry name" value="Papain-like_cys_pep_sf"/>
</dbReference>
<dbReference type="Gene3D" id="3.40.395.10">
    <property type="entry name" value="Adenoviral Proteinase, Chain A"/>
    <property type="match status" value="1"/>
</dbReference>
<gene>
    <name evidence="5" type="ORF">KY290_022909</name>
</gene>
<reference evidence="5 6" key="1">
    <citation type="journal article" date="2021" name="bioRxiv">
        <title>Chromosome-scale and haplotype-resolved genome assembly of a tetraploid potato cultivar.</title>
        <authorList>
            <person name="Sun H."/>
            <person name="Jiao W.-B."/>
            <person name="Krause K."/>
            <person name="Campoy J.A."/>
            <person name="Goel M."/>
            <person name="Folz-Donahue K."/>
            <person name="Kukat C."/>
            <person name="Huettel B."/>
            <person name="Schneeberger K."/>
        </authorList>
    </citation>
    <scope>NUCLEOTIDE SEQUENCE [LARGE SCALE GENOMIC DNA]</scope>
    <source>
        <strain evidence="5">SolTubOtavaFocal</strain>
        <tissue evidence="5">Leaves</tissue>
    </source>
</reference>
<comment type="similarity">
    <text evidence="1">Belongs to the peptidase C48 family.</text>
</comment>
<evidence type="ECO:0000313" key="5">
    <source>
        <dbReference type="EMBL" id="KAH0759416.1"/>
    </source>
</evidence>
<dbReference type="EMBL" id="JAIVGD010000015">
    <property type="protein sequence ID" value="KAH0759416.1"/>
    <property type="molecule type" value="Genomic_DNA"/>
</dbReference>
<evidence type="ECO:0000259" key="4">
    <source>
        <dbReference type="Pfam" id="PF02902"/>
    </source>
</evidence>
<keyword evidence="2" id="KW-0645">Protease</keyword>
<evidence type="ECO:0000256" key="1">
    <source>
        <dbReference type="ARBA" id="ARBA00005234"/>
    </source>
</evidence>
<keyword evidence="3" id="KW-0378">Hydrolase</keyword>
<name>A0ABQ7V5S6_SOLTU</name>
<dbReference type="PANTHER" id="PTHR33022:SF21">
    <property type="entry name" value="UBIQUITIN-LIKE PROTEASE FAMILY PROFILE DOMAIN-CONTAINING PROTEIN"/>
    <property type="match status" value="1"/>
</dbReference>
<dbReference type="Proteomes" id="UP000826656">
    <property type="component" value="Unassembled WGS sequence"/>
</dbReference>
<accession>A0ABQ7V5S6</accession>
<evidence type="ECO:0000256" key="2">
    <source>
        <dbReference type="ARBA" id="ARBA00022670"/>
    </source>
</evidence>
<dbReference type="SUPFAM" id="SSF54001">
    <property type="entry name" value="Cysteine proteinases"/>
    <property type="match status" value="1"/>
</dbReference>
<evidence type="ECO:0000313" key="6">
    <source>
        <dbReference type="Proteomes" id="UP000826656"/>
    </source>
</evidence>
<keyword evidence="6" id="KW-1185">Reference proteome</keyword>
<evidence type="ECO:0000256" key="3">
    <source>
        <dbReference type="ARBA" id="ARBA00022801"/>
    </source>
</evidence>
<feature type="domain" description="Ubiquitin-like protease family profile" evidence="4">
    <location>
        <begin position="7"/>
        <end position="54"/>
    </location>
</feature>
<dbReference type="PANTHER" id="PTHR33022">
    <property type="entry name" value="DUF1985 DOMAIN-CONTAINING PROTEIN"/>
    <property type="match status" value="1"/>
</dbReference>
<sequence>MEEGNENRLEGVPRQQDDSLDCGVFVAAFAEFVSNGQHILNQQVKADILQKRFEAILWEYARRKQASHLQSEDERPDR</sequence>
<proteinExistence type="inferred from homology"/>